<keyword evidence="1" id="KW-0732">Signal</keyword>
<evidence type="ECO:0000313" key="3">
    <source>
        <dbReference type="EMBL" id="TWF54859.1"/>
    </source>
</evidence>
<protein>
    <submittedName>
        <fullName evidence="3">Uncharacterized protein YecT (DUF1311 family)</fullName>
    </submittedName>
</protein>
<dbReference type="Gene3D" id="1.20.1270.180">
    <property type="match status" value="1"/>
</dbReference>
<dbReference type="RefSeq" id="WP_246690775.1">
    <property type="nucleotide sequence ID" value="NZ_VIWP01000003.1"/>
</dbReference>
<reference evidence="3 4" key="1">
    <citation type="submission" date="2019-06" db="EMBL/GenBank/DDBJ databases">
        <title>Sorghum-associated microbial communities from plants grown in Nebraska, USA.</title>
        <authorList>
            <person name="Schachtman D."/>
        </authorList>
    </citation>
    <scope>NUCLEOTIDE SEQUENCE [LARGE SCALE GENOMIC DNA]</scope>
    <source>
        <strain evidence="3 4">1225</strain>
    </source>
</reference>
<feature type="domain" description="Lysozyme inhibitor LprI-like N-terminal" evidence="2">
    <location>
        <begin position="29"/>
        <end position="131"/>
    </location>
</feature>
<dbReference type="EMBL" id="VIWP01000003">
    <property type="protein sequence ID" value="TWF54859.1"/>
    <property type="molecule type" value="Genomic_DNA"/>
</dbReference>
<evidence type="ECO:0000259" key="2">
    <source>
        <dbReference type="Pfam" id="PF07007"/>
    </source>
</evidence>
<feature type="signal peptide" evidence="1">
    <location>
        <begin position="1"/>
        <end position="23"/>
    </location>
</feature>
<dbReference type="Proteomes" id="UP000320653">
    <property type="component" value="Unassembled WGS sequence"/>
</dbReference>
<proteinExistence type="predicted"/>
<sequence length="140" mass="15393">MLKALLLPMLCGCVLLMDAPVEADDKPDCKNAQTQADMNICAQKGFDTADKALNVQYLLTRKAAKARDADNESIPDQQGADAALVKGQRAWIAYRDAHCDAFAYQVHGGSLEMEFGLECLADLTKKRTAELRILEDGFRN</sequence>
<dbReference type="Pfam" id="PF07007">
    <property type="entry name" value="LprI"/>
    <property type="match status" value="1"/>
</dbReference>
<dbReference type="InterPro" id="IPR009739">
    <property type="entry name" value="LprI-like_N"/>
</dbReference>
<comment type="caution">
    <text evidence="3">The sequence shown here is derived from an EMBL/GenBank/DDBJ whole genome shotgun (WGS) entry which is preliminary data.</text>
</comment>
<gene>
    <name evidence="3" type="ORF">FHW37_103730</name>
</gene>
<keyword evidence="4" id="KW-1185">Reference proteome</keyword>
<accession>A0A561QX21</accession>
<dbReference type="AlphaFoldDB" id="A0A561QX21"/>
<evidence type="ECO:0000313" key="4">
    <source>
        <dbReference type="Proteomes" id="UP000320653"/>
    </source>
</evidence>
<feature type="chain" id="PRO_5021945881" evidence="1">
    <location>
        <begin position="24"/>
        <end position="140"/>
    </location>
</feature>
<organism evidence="3 4">
    <name type="scientific">Neorhizobium alkalisoli</name>
    <dbReference type="NCBI Taxonomy" id="528178"/>
    <lineage>
        <taxon>Bacteria</taxon>
        <taxon>Pseudomonadati</taxon>
        <taxon>Pseudomonadota</taxon>
        <taxon>Alphaproteobacteria</taxon>
        <taxon>Hyphomicrobiales</taxon>
        <taxon>Rhizobiaceae</taxon>
        <taxon>Rhizobium/Agrobacterium group</taxon>
        <taxon>Neorhizobium</taxon>
    </lineage>
</organism>
<name>A0A561QX21_9HYPH</name>
<evidence type="ECO:0000256" key="1">
    <source>
        <dbReference type="SAM" id="SignalP"/>
    </source>
</evidence>